<organism evidence="2 3">
    <name type="scientific">Plectosphaerella cucumerina</name>
    <dbReference type="NCBI Taxonomy" id="40658"/>
    <lineage>
        <taxon>Eukaryota</taxon>
        <taxon>Fungi</taxon>
        <taxon>Dikarya</taxon>
        <taxon>Ascomycota</taxon>
        <taxon>Pezizomycotina</taxon>
        <taxon>Sordariomycetes</taxon>
        <taxon>Hypocreomycetidae</taxon>
        <taxon>Glomerellales</taxon>
        <taxon>Plectosphaerellaceae</taxon>
        <taxon>Plectosphaerella</taxon>
    </lineage>
</organism>
<proteinExistence type="predicted"/>
<name>A0A8K0X2K5_9PEZI</name>
<accession>A0A8K0X2K5</accession>
<evidence type="ECO:0000256" key="1">
    <source>
        <dbReference type="SAM" id="MobiDB-lite"/>
    </source>
</evidence>
<dbReference type="Proteomes" id="UP000813385">
    <property type="component" value="Unassembled WGS sequence"/>
</dbReference>
<feature type="region of interest" description="Disordered" evidence="1">
    <location>
        <begin position="122"/>
        <end position="177"/>
    </location>
</feature>
<keyword evidence="3" id="KW-1185">Reference proteome</keyword>
<evidence type="ECO:0000313" key="3">
    <source>
        <dbReference type="Proteomes" id="UP000813385"/>
    </source>
</evidence>
<sequence>MRRTRLLVRWLGGERCHPAGFAHTTLRTWTHIAQLCALATGTYLPPSRLPARQHPVGSAAGGGKGTRGSWDQKPKKGRGGGCGCPSTRTRASRIMSEGSSWRGGGQELLCSAPVLLAKFSTVSPGKQENPPGSMAPASQRSSRRLDRPRPTGQASRLALAPQKVNPDQEKGGPAKRPILSGPLIFLLESPSSTRSDLAQRRKVRAARRHGLWCSMQGWTTSSCAWLDFCSFPV</sequence>
<gene>
    <name evidence="2" type="ORF">B0T11DRAFT_77434</name>
</gene>
<evidence type="ECO:0000313" key="2">
    <source>
        <dbReference type="EMBL" id="KAH7361751.1"/>
    </source>
</evidence>
<comment type="caution">
    <text evidence="2">The sequence shown here is derived from an EMBL/GenBank/DDBJ whole genome shotgun (WGS) entry which is preliminary data.</text>
</comment>
<protein>
    <submittedName>
        <fullName evidence="2">Uncharacterized protein</fullName>
    </submittedName>
</protein>
<reference evidence="2" key="1">
    <citation type="journal article" date="2021" name="Nat. Commun.">
        <title>Genetic determinants of endophytism in the Arabidopsis root mycobiome.</title>
        <authorList>
            <person name="Mesny F."/>
            <person name="Miyauchi S."/>
            <person name="Thiergart T."/>
            <person name="Pickel B."/>
            <person name="Atanasova L."/>
            <person name="Karlsson M."/>
            <person name="Huettel B."/>
            <person name="Barry K.W."/>
            <person name="Haridas S."/>
            <person name="Chen C."/>
            <person name="Bauer D."/>
            <person name="Andreopoulos W."/>
            <person name="Pangilinan J."/>
            <person name="LaButti K."/>
            <person name="Riley R."/>
            <person name="Lipzen A."/>
            <person name="Clum A."/>
            <person name="Drula E."/>
            <person name="Henrissat B."/>
            <person name="Kohler A."/>
            <person name="Grigoriev I.V."/>
            <person name="Martin F.M."/>
            <person name="Hacquard S."/>
        </authorList>
    </citation>
    <scope>NUCLEOTIDE SEQUENCE</scope>
    <source>
        <strain evidence="2">MPI-CAGE-AT-0016</strain>
    </source>
</reference>
<dbReference type="EMBL" id="JAGPXD010000003">
    <property type="protein sequence ID" value="KAH7361751.1"/>
    <property type="molecule type" value="Genomic_DNA"/>
</dbReference>
<dbReference type="AlphaFoldDB" id="A0A8K0X2K5"/>
<feature type="region of interest" description="Disordered" evidence="1">
    <location>
        <begin position="49"/>
        <end position="89"/>
    </location>
</feature>